<evidence type="ECO:0000313" key="6">
    <source>
        <dbReference type="Proteomes" id="UP000002009"/>
    </source>
</evidence>
<dbReference type="KEGG" id="mis:MICPUN_99729"/>
<keyword evidence="6" id="KW-1185">Reference proteome</keyword>
<organism evidence="5 6">
    <name type="scientific">Micromonas commoda (strain RCC299 / NOUM17 / CCMP2709)</name>
    <name type="common">Picoplanktonic green alga</name>
    <dbReference type="NCBI Taxonomy" id="296587"/>
    <lineage>
        <taxon>Eukaryota</taxon>
        <taxon>Viridiplantae</taxon>
        <taxon>Chlorophyta</taxon>
        <taxon>Mamiellophyceae</taxon>
        <taxon>Mamiellales</taxon>
        <taxon>Mamiellaceae</taxon>
        <taxon>Micromonas</taxon>
    </lineage>
</organism>
<sequence>MAPPDAAVAHVSFDALQTEESKANNENGLGALQDPVATSPTTGAPLVPLTGPAAWKPADLLASQNWGRTLTEPQIAELHAALAHAKTHGLEWEDVDGMRIPANMSKELFALGPECLPLVAEMAAELEDGTGAVMIRNFPVENVPEEDVGALYVGFCTHLGVPRWQSSAGLRSRSRGYGVYLGRVRAEMKGNTPEAGKQSNNYFRLHTDRCDVISLLGIRAAAKGGASRVASAVTIYNEMLEKYPTLVPKLFNPVERIWEGKDGKVALPLMDITKEGKFTSQISPSYIECAQLLPGSCPLDADTVEAIDLVEEIGLKHCVEFVMQPGCVYWLNNHQVYHGRTAWADSAEEVAPSFDDAAQNPAETKTSIPMDGSASAPADGGRLLFRVWLSPYNSRALPDDPAYRYLWGDVAAGAPRGGLEPAIATGESSPEVLREAMRSAKHNYYGLYKRRFA</sequence>
<keyword evidence="1" id="KW-0560">Oxidoreductase</keyword>
<dbReference type="EMBL" id="CP001324">
    <property type="protein sequence ID" value="ACO62399.1"/>
    <property type="molecule type" value="Genomic_DNA"/>
</dbReference>
<evidence type="ECO:0000256" key="1">
    <source>
        <dbReference type="ARBA" id="ARBA00023002"/>
    </source>
</evidence>
<dbReference type="Gene3D" id="3.60.130.10">
    <property type="entry name" value="Clavaminate synthase-like"/>
    <property type="match status" value="1"/>
</dbReference>
<dbReference type="STRING" id="296587.C1E2T4"/>
<dbReference type="InterPro" id="IPR042098">
    <property type="entry name" value="TauD-like_sf"/>
</dbReference>
<dbReference type="InParanoid" id="C1E2T4"/>
<dbReference type="Pfam" id="PF02668">
    <property type="entry name" value="TauD"/>
    <property type="match status" value="1"/>
</dbReference>
<proteinExistence type="predicted"/>
<dbReference type="Proteomes" id="UP000002009">
    <property type="component" value="Chromosome 3"/>
</dbReference>
<dbReference type="InterPro" id="IPR003819">
    <property type="entry name" value="TauD/TfdA-like"/>
</dbReference>
<accession>C1E2T4</accession>
<feature type="domain" description="TauD/TfdA-like" evidence="4">
    <location>
        <begin position="121"/>
        <end position="345"/>
    </location>
</feature>
<dbReference type="PANTHER" id="PTHR10696:SF56">
    <property type="entry name" value="TAUD_TFDA-LIKE DOMAIN-CONTAINING PROTEIN"/>
    <property type="match status" value="1"/>
</dbReference>
<evidence type="ECO:0000256" key="3">
    <source>
        <dbReference type="SAM" id="MobiDB-lite"/>
    </source>
</evidence>
<dbReference type="GO" id="GO:0016491">
    <property type="term" value="F:oxidoreductase activity"/>
    <property type="evidence" value="ECO:0007669"/>
    <property type="project" value="UniProtKB-KW"/>
</dbReference>
<dbReference type="eggNOG" id="ENOG502R4JR">
    <property type="taxonomic scope" value="Eukaryota"/>
</dbReference>
<dbReference type="GO" id="GO:0017000">
    <property type="term" value="P:antibiotic biosynthetic process"/>
    <property type="evidence" value="ECO:0007669"/>
    <property type="project" value="UniProtKB-KW"/>
</dbReference>
<dbReference type="OrthoDB" id="272271at2759"/>
<dbReference type="PANTHER" id="PTHR10696">
    <property type="entry name" value="GAMMA-BUTYROBETAINE HYDROXYLASE-RELATED"/>
    <property type="match status" value="1"/>
</dbReference>
<dbReference type="OMA" id="CIIASAH"/>
<dbReference type="RefSeq" id="XP_002501141.1">
    <property type="nucleotide sequence ID" value="XM_002501095.1"/>
</dbReference>
<feature type="region of interest" description="Disordered" evidence="3">
    <location>
        <begin position="25"/>
        <end position="44"/>
    </location>
</feature>
<evidence type="ECO:0000256" key="2">
    <source>
        <dbReference type="ARBA" id="ARBA00023194"/>
    </source>
</evidence>
<name>C1E2T4_MICCC</name>
<dbReference type="SUPFAM" id="SSF51197">
    <property type="entry name" value="Clavaminate synthase-like"/>
    <property type="match status" value="1"/>
</dbReference>
<protein>
    <recommendedName>
        <fullName evidence="4">TauD/TfdA-like domain-containing protein</fullName>
    </recommendedName>
</protein>
<evidence type="ECO:0000259" key="4">
    <source>
        <dbReference type="Pfam" id="PF02668"/>
    </source>
</evidence>
<dbReference type="AlphaFoldDB" id="C1E2T4"/>
<dbReference type="GeneID" id="8241904"/>
<reference evidence="5 6" key="1">
    <citation type="journal article" date="2009" name="Science">
        <title>Green evolution and dynamic adaptations revealed by genomes of the marine picoeukaryotes Micromonas.</title>
        <authorList>
            <person name="Worden A.Z."/>
            <person name="Lee J.H."/>
            <person name="Mock T."/>
            <person name="Rouze P."/>
            <person name="Simmons M.P."/>
            <person name="Aerts A.L."/>
            <person name="Allen A.E."/>
            <person name="Cuvelier M.L."/>
            <person name="Derelle E."/>
            <person name="Everett M.V."/>
            <person name="Foulon E."/>
            <person name="Grimwood J."/>
            <person name="Gundlach H."/>
            <person name="Henrissat B."/>
            <person name="Napoli C."/>
            <person name="McDonald S.M."/>
            <person name="Parker M.S."/>
            <person name="Rombauts S."/>
            <person name="Salamov A."/>
            <person name="Von Dassow P."/>
            <person name="Badger J.H."/>
            <person name="Coutinho P.M."/>
            <person name="Demir E."/>
            <person name="Dubchak I."/>
            <person name="Gentemann C."/>
            <person name="Eikrem W."/>
            <person name="Gready J.E."/>
            <person name="John U."/>
            <person name="Lanier W."/>
            <person name="Lindquist E.A."/>
            <person name="Lucas S."/>
            <person name="Mayer K.F."/>
            <person name="Moreau H."/>
            <person name="Not F."/>
            <person name="Otillar R."/>
            <person name="Panaud O."/>
            <person name="Pangilinan J."/>
            <person name="Paulsen I."/>
            <person name="Piegu B."/>
            <person name="Poliakov A."/>
            <person name="Robbens S."/>
            <person name="Schmutz J."/>
            <person name="Toulza E."/>
            <person name="Wyss T."/>
            <person name="Zelensky A."/>
            <person name="Zhou K."/>
            <person name="Armbrust E.V."/>
            <person name="Bhattacharya D."/>
            <person name="Goodenough U.W."/>
            <person name="Van de Peer Y."/>
            <person name="Grigoriev I.V."/>
        </authorList>
    </citation>
    <scope>NUCLEOTIDE SEQUENCE [LARGE SCALE GENOMIC DNA]</scope>
    <source>
        <strain evidence="6">RCC299 / NOUM17</strain>
    </source>
</reference>
<evidence type="ECO:0000313" key="5">
    <source>
        <dbReference type="EMBL" id="ACO62399.1"/>
    </source>
</evidence>
<keyword evidence="2" id="KW-0045">Antibiotic biosynthesis</keyword>
<dbReference type="InterPro" id="IPR050411">
    <property type="entry name" value="AlphaKG_dependent_hydroxylases"/>
</dbReference>
<gene>
    <name evidence="5" type="ORF">MICPUN_99729</name>
</gene>